<accession>A0ABM3J952</accession>
<dbReference type="SMART" id="SM00409">
    <property type="entry name" value="IG"/>
    <property type="match status" value="2"/>
</dbReference>
<keyword evidence="1" id="KW-0732">Signal</keyword>
<reference evidence="3 4" key="1">
    <citation type="submission" date="2025-05" db="UniProtKB">
        <authorList>
            <consortium name="RefSeq"/>
        </authorList>
    </citation>
    <scope>NUCLEOTIDE SEQUENCE [LARGE SCALE GENOMIC DNA]</scope>
    <source>
        <tissue evidence="4 5">Adult</tissue>
    </source>
</reference>
<feature type="signal peptide" evidence="1">
    <location>
        <begin position="1"/>
        <end position="30"/>
    </location>
</feature>
<evidence type="ECO:0000313" key="5">
    <source>
        <dbReference type="RefSeq" id="XP_049305757.1"/>
    </source>
</evidence>
<dbReference type="RefSeq" id="XP_049305757.1">
    <property type="nucleotide sequence ID" value="XM_049449800.1"/>
</dbReference>
<dbReference type="InterPro" id="IPR013106">
    <property type="entry name" value="Ig_V-set"/>
</dbReference>
<dbReference type="SMART" id="SM00408">
    <property type="entry name" value="IGc2"/>
    <property type="match status" value="2"/>
</dbReference>
<dbReference type="InterPro" id="IPR037448">
    <property type="entry name" value="Zig-8"/>
</dbReference>
<dbReference type="InterPro" id="IPR003599">
    <property type="entry name" value="Ig_sub"/>
</dbReference>
<dbReference type="PANTHER" id="PTHR23279:SF41">
    <property type="entry name" value="DEFECTIVE PROBOSCIS EXTENSION RESPONSE 4-RELATED"/>
    <property type="match status" value="1"/>
</dbReference>
<dbReference type="PANTHER" id="PTHR23279">
    <property type="entry name" value="DEFECTIVE PROBOSCIS EXTENSION RESPONSE DPR -RELATED"/>
    <property type="match status" value="1"/>
</dbReference>
<feature type="chain" id="PRO_5045024698" evidence="1">
    <location>
        <begin position="31"/>
        <end position="394"/>
    </location>
</feature>
<evidence type="ECO:0000313" key="4">
    <source>
        <dbReference type="RefSeq" id="XP_049305756.1"/>
    </source>
</evidence>
<organism evidence="3 4">
    <name type="scientific">Bactrocera dorsalis</name>
    <name type="common">Oriental fruit fly</name>
    <name type="synonym">Dacus dorsalis</name>
    <dbReference type="NCBI Taxonomy" id="27457"/>
    <lineage>
        <taxon>Eukaryota</taxon>
        <taxon>Metazoa</taxon>
        <taxon>Ecdysozoa</taxon>
        <taxon>Arthropoda</taxon>
        <taxon>Hexapoda</taxon>
        <taxon>Insecta</taxon>
        <taxon>Pterygota</taxon>
        <taxon>Neoptera</taxon>
        <taxon>Endopterygota</taxon>
        <taxon>Diptera</taxon>
        <taxon>Brachycera</taxon>
        <taxon>Muscomorpha</taxon>
        <taxon>Tephritoidea</taxon>
        <taxon>Tephritidae</taxon>
        <taxon>Bactrocera</taxon>
        <taxon>Bactrocera</taxon>
    </lineage>
</organism>
<keyword evidence="3" id="KW-1185">Reference proteome</keyword>
<dbReference type="InterPro" id="IPR003598">
    <property type="entry name" value="Ig_sub2"/>
</dbReference>
<proteinExistence type="predicted"/>
<dbReference type="Proteomes" id="UP001652620">
    <property type="component" value="Chromosome 2"/>
</dbReference>
<dbReference type="Gene3D" id="2.60.40.10">
    <property type="entry name" value="Immunoglobulins"/>
    <property type="match status" value="2"/>
</dbReference>
<dbReference type="CDD" id="cd00099">
    <property type="entry name" value="IgV"/>
    <property type="match status" value="1"/>
</dbReference>
<evidence type="ECO:0000313" key="3">
    <source>
        <dbReference type="Proteomes" id="UP001652620"/>
    </source>
</evidence>
<dbReference type="InterPro" id="IPR013783">
    <property type="entry name" value="Ig-like_fold"/>
</dbReference>
<dbReference type="InterPro" id="IPR036179">
    <property type="entry name" value="Ig-like_dom_sf"/>
</dbReference>
<dbReference type="CDD" id="cd00096">
    <property type="entry name" value="Ig"/>
    <property type="match status" value="1"/>
</dbReference>
<dbReference type="SUPFAM" id="SSF48726">
    <property type="entry name" value="Immunoglobulin"/>
    <property type="match status" value="2"/>
</dbReference>
<evidence type="ECO:0000259" key="2">
    <source>
        <dbReference type="PROSITE" id="PS50835"/>
    </source>
</evidence>
<dbReference type="PROSITE" id="PS50835">
    <property type="entry name" value="IG_LIKE"/>
    <property type="match status" value="2"/>
</dbReference>
<evidence type="ECO:0000256" key="1">
    <source>
        <dbReference type="SAM" id="SignalP"/>
    </source>
</evidence>
<protein>
    <submittedName>
        <fullName evidence="4 5">Uncharacterized protein LOC105231698</fullName>
    </submittedName>
</protein>
<sequence length="394" mass="44876">MLMDHLRRFGLLFSTHLLLLMLLETKTICGDVPPHYWETPYSQPYFDNSSRREVTATVGQAALLHCRVRNLGDRAVSWIRKRDLHILTVGILTYTNDQRFQSLHTEGSDEWTLRISSPQPRDSGTYECQVSTEPKISQGFRLNVVVSRAKILGNAELFIKSGSDINLTCLAMQSPIPPSFIYWYKGKRVMNYSQRGGINVITERSTRTSKLLIAKATPADSGNYTCSPSSSDSASVVVHVINGEHPAAMQHGNSSANRLSSTLHGYLHRITRSALTTLAASFTQVTTTAKCPSAHPLDTGLQQRQTVWPMTLFWRLLQQLLLAAATTNWCIVSVGWLLSRWALQCGQWQHRQAQLQQQQQLQMPRHEVRRPLETHCWCWWRHWRRWSASASLLR</sequence>
<gene>
    <name evidence="4 5" type="primary">LOC105231698</name>
</gene>
<dbReference type="Pfam" id="PF07686">
    <property type="entry name" value="V-set"/>
    <property type="match status" value="1"/>
</dbReference>
<feature type="domain" description="Ig-like" evidence="2">
    <location>
        <begin position="44"/>
        <end position="131"/>
    </location>
</feature>
<dbReference type="InterPro" id="IPR007110">
    <property type="entry name" value="Ig-like_dom"/>
</dbReference>
<name>A0ABM3J952_BACDO</name>
<feature type="domain" description="Ig-like" evidence="2">
    <location>
        <begin position="134"/>
        <end position="237"/>
    </location>
</feature>
<dbReference type="GeneID" id="105231698"/>
<dbReference type="RefSeq" id="XP_049305756.1">
    <property type="nucleotide sequence ID" value="XM_049449799.1"/>
</dbReference>
<dbReference type="Pfam" id="PF13927">
    <property type="entry name" value="Ig_3"/>
    <property type="match status" value="1"/>
</dbReference>